<evidence type="ECO:0000313" key="2">
    <source>
        <dbReference type="EMBL" id="WMV26248.1"/>
    </source>
</evidence>
<dbReference type="EMBL" id="CP133615">
    <property type="protein sequence ID" value="WMV26248.1"/>
    <property type="molecule type" value="Genomic_DNA"/>
</dbReference>
<gene>
    <name evidence="2" type="ORF">MTR67_019633</name>
</gene>
<feature type="signal peptide" evidence="1">
    <location>
        <begin position="1"/>
        <end position="18"/>
    </location>
</feature>
<name>A0AAF0QN87_SOLVR</name>
<feature type="chain" id="PRO_5042062781" description="Secreted protein" evidence="1">
    <location>
        <begin position="19"/>
        <end position="91"/>
    </location>
</feature>
<dbReference type="AlphaFoldDB" id="A0AAF0QN87"/>
<accession>A0AAF0QN87</accession>
<reference evidence="2" key="1">
    <citation type="submission" date="2023-08" db="EMBL/GenBank/DDBJ databases">
        <title>A de novo genome assembly of Solanum verrucosum Schlechtendal, a Mexican diploid species geographically isolated from the other diploid A-genome species in potato relatives.</title>
        <authorList>
            <person name="Hosaka K."/>
        </authorList>
    </citation>
    <scope>NUCLEOTIDE SEQUENCE</scope>
    <source>
        <tissue evidence="2">Young leaves</tissue>
    </source>
</reference>
<proteinExistence type="predicted"/>
<evidence type="ECO:0000313" key="3">
    <source>
        <dbReference type="Proteomes" id="UP001234989"/>
    </source>
</evidence>
<evidence type="ECO:0008006" key="4">
    <source>
        <dbReference type="Google" id="ProtNLM"/>
    </source>
</evidence>
<keyword evidence="1" id="KW-0732">Signal</keyword>
<sequence length="91" mass="9906">MQLGVTIVRLMVAQLVHCFEWELPNAKEDHVKGPGPLSFRFQDKPAAAKTAVVSGHCSRGTERTTVLNQWRATRTVKGPGVLTGGGIIQPR</sequence>
<dbReference type="Proteomes" id="UP001234989">
    <property type="component" value="Chromosome 4"/>
</dbReference>
<organism evidence="2 3">
    <name type="scientific">Solanum verrucosum</name>
    <dbReference type="NCBI Taxonomy" id="315347"/>
    <lineage>
        <taxon>Eukaryota</taxon>
        <taxon>Viridiplantae</taxon>
        <taxon>Streptophyta</taxon>
        <taxon>Embryophyta</taxon>
        <taxon>Tracheophyta</taxon>
        <taxon>Spermatophyta</taxon>
        <taxon>Magnoliopsida</taxon>
        <taxon>eudicotyledons</taxon>
        <taxon>Gunneridae</taxon>
        <taxon>Pentapetalae</taxon>
        <taxon>asterids</taxon>
        <taxon>lamiids</taxon>
        <taxon>Solanales</taxon>
        <taxon>Solanaceae</taxon>
        <taxon>Solanoideae</taxon>
        <taxon>Solaneae</taxon>
        <taxon>Solanum</taxon>
    </lineage>
</organism>
<protein>
    <recommendedName>
        <fullName evidence="4">Secreted protein</fullName>
    </recommendedName>
</protein>
<keyword evidence="3" id="KW-1185">Reference proteome</keyword>
<evidence type="ECO:0000256" key="1">
    <source>
        <dbReference type="SAM" id="SignalP"/>
    </source>
</evidence>